<evidence type="ECO:0000256" key="2">
    <source>
        <dbReference type="ARBA" id="ARBA00002388"/>
    </source>
</evidence>
<comment type="catalytic activity">
    <reaction evidence="1 7">
        <text>[protein]-peptidylproline (omega=180) = [protein]-peptidylproline (omega=0)</text>
        <dbReference type="Rhea" id="RHEA:16237"/>
        <dbReference type="Rhea" id="RHEA-COMP:10747"/>
        <dbReference type="Rhea" id="RHEA-COMP:10748"/>
        <dbReference type="ChEBI" id="CHEBI:83833"/>
        <dbReference type="ChEBI" id="CHEBI:83834"/>
        <dbReference type="EC" id="5.2.1.8"/>
    </reaction>
</comment>
<feature type="domain" description="PPIase FKBP-type" evidence="9">
    <location>
        <begin position="20"/>
        <end position="123"/>
    </location>
</feature>
<name>A0A2B7Y301_POLH7</name>
<dbReference type="Proteomes" id="UP000224634">
    <property type="component" value="Unassembled WGS sequence"/>
</dbReference>
<protein>
    <recommendedName>
        <fullName evidence="3 7">peptidylprolyl isomerase</fullName>
        <ecNumber evidence="3 7">5.2.1.8</ecNumber>
    </recommendedName>
</protein>
<evidence type="ECO:0000256" key="3">
    <source>
        <dbReference type="ARBA" id="ARBA00013194"/>
    </source>
</evidence>
<comment type="caution">
    <text evidence="10">The sequence shown here is derived from an EMBL/GenBank/DDBJ whole genome shotgun (WGS) entry which is preliminary data.</text>
</comment>
<keyword evidence="11" id="KW-1185">Reference proteome</keyword>
<evidence type="ECO:0000256" key="5">
    <source>
        <dbReference type="ARBA" id="ARBA00023235"/>
    </source>
</evidence>
<dbReference type="InterPro" id="IPR001179">
    <property type="entry name" value="PPIase_FKBP_dom"/>
</dbReference>
<dbReference type="PANTHER" id="PTHR10516:SF443">
    <property type="entry name" value="FK506-BINDING PROTEIN 59-RELATED"/>
    <property type="match status" value="1"/>
</dbReference>
<comment type="function">
    <text evidence="2">PPIases accelerate the folding of proteins. It catalyzes the cis-trans isomerization of proline imidic peptide bonds in oligopeptides.</text>
</comment>
<evidence type="ECO:0000259" key="9">
    <source>
        <dbReference type="PROSITE" id="PS50059"/>
    </source>
</evidence>
<dbReference type="OrthoDB" id="1902587at2759"/>
<dbReference type="PROSITE" id="PS50059">
    <property type="entry name" value="FKBP_PPIASE"/>
    <property type="match status" value="1"/>
</dbReference>
<evidence type="ECO:0000256" key="1">
    <source>
        <dbReference type="ARBA" id="ARBA00000971"/>
    </source>
</evidence>
<keyword evidence="5 7" id="KW-0413">Isomerase</keyword>
<dbReference type="Pfam" id="PF00254">
    <property type="entry name" value="FKBP_C"/>
    <property type="match status" value="1"/>
</dbReference>
<dbReference type="InterPro" id="IPR046357">
    <property type="entry name" value="PPIase_dom_sf"/>
</dbReference>
<organism evidence="10 11">
    <name type="scientific">Polytolypa hystricis (strain UAMH7299)</name>
    <dbReference type="NCBI Taxonomy" id="1447883"/>
    <lineage>
        <taxon>Eukaryota</taxon>
        <taxon>Fungi</taxon>
        <taxon>Dikarya</taxon>
        <taxon>Ascomycota</taxon>
        <taxon>Pezizomycotina</taxon>
        <taxon>Eurotiomycetes</taxon>
        <taxon>Eurotiomycetidae</taxon>
        <taxon>Onygenales</taxon>
        <taxon>Onygenales incertae sedis</taxon>
        <taxon>Polytolypa</taxon>
    </lineage>
</organism>
<dbReference type="InterPro" id="IPR050689">
    <property type="entry name" value="FKBP-type_PPIase"/>
</dbReference>
<dbReference type="PANTHER" id="PTHR10516">
    <property type="entry name" value="PEPTIDYL-PROLYL CIS-TRANS ISOMERASE"/>
    <property type="match status" value="1"/>
</dbReference>
<reference evidence="10 11" key="1">
    <citation type="submission" date="2017-10" db="EMBL/GenBank/DDBJ databases">
        <title>Comparative genomics in systemic dimorphic fungi from Ajellomycetaceae.</title>
        <authorList>
            <person name="Munoz J.F."/>
            <person name="Mcewen J.G."/>
            <person name="Clay O.K."/>
            <person name="Cuomo C.A."/>
        </authorList>
    </citation>
    <scope>NUCLEOTIDE SEQUENCE [LARGE SCALE GENOMIC DNA]</scope>
    <source>
        <strain evidence="10 11">UAMH7299</strain>
    </source>
</reference>
<accession>A0A2B7Y301</accession>
<dbReference type="GO" id="GO:0003755">
    <property type="term" value="F:peptidyl-prolyl cis-trans isomerase activity"/>
    <property type="evidence" value="ECO:0007669"/>
    <property type="project" value="UniProtKB-KW"/>
</dbReference>
<gene>
    <name evidence="10" type="ORF">AJ80_05692</name>
</gene>
<evidence type="ECO:0000256" key="7">
    <source>
        <dbReference type="PROSITE-ProRule" id="PRU00277"/>
    </source>
</evidence>
<evidence type="ECO:0000256" key="4">
    <source>
        <dbReference type="ARBA" id="ARBA00023110"/>
    </source>
</evidence>
<keyword evidence="4 7" id="KW-0697">Rotamase</keyword>
<evidence type="ECO:0000256" key="6">
    <source>
        <dbReference type="ARBA" id="ARBA00038106"/>
    </source>
</evidence>
<dbReference type="AlphaFoldDB" id="A0A2B7Y301"/>
<evidence type="ECO:0000256" key="8">
    <source>
        <dbReference type="SAM" id="MobiDB-lite"/>
    </source>
</evidence>
<proteinExistence type="inferred from homology"/>
<dbReference type="GO" id="GO:0005737">
    <property type="term" value="C:cytoplasm"/>
    <property type="evidence" value="ECO:0007669"/>
    <property type="project" value="TreeGrafter"/>
</dbReference>
<dbReference type="STRING" id="1447883.A0A2B7Y301"/>
<feature type="region of interest" description="Disordered" evidence="8">
    <location>
        <begin position="1"/>
        <end position="21"/>
    </location>
</feature>
<sequence>MGVTKKLLKGGNGADKPKKGDEVTIDYRGCLYDPNAAATNYMGTEARLILRWSGPGRFDSSKDRGEFKTTIGVGKVIRERKRDEPLRLGENEWQLTFGDWIAGWDEAVVNMTLGEKSILTISG</sequence>
<dbReference type="SUPFAM" id="SSF54534">
    <property type="entry name" value="FKBP-like"/>
    <property type="match status" value="1"/>
</dbReference>
<comment type="similarity">
    <text evidence="6">Belongs to the FKBP-type PPIase family. FKBP1 subfamily.</text>
</comment>
<evidence type="ECO:0000313" key="10">
    <source>
        <dbReference type="EMBL" id="PGH15067.1"/>
    </source>
</evidence>
<dbReference type="EMBL" id="PDNA01000086">
    <property type="protein sequence ID" value="PGH15067.1"/>
    <property type="molecule type" value="Genomic_DNA"/>
</dbReference>
<dbReference type="EC" id="5.2.1.8" evidence="3 7"/>
<dbReference type="Gene3D" id="3.10.50.40">
    <property type="match status" value="1"/>
</dbReference>
<evidence type="ECO:0000313" key="11">
    <source>
        <dbReference type="Proteomes" id="UP000224634"/>
    </source>
</evidence>